<dbReference type="PROSITE" id="PS00211">
    <property type="entry name" value="ABC_TRANSPORTER_1"/>
    <property type="match status" value="1"/>
</dbReference>
<dbReference type="PROSITE" id="PS50893">
    <property type="entry name" value="ABC_TRANSPORTER_2"/>
    <property type="match status" value="1"/>
</dbReference>
<feature type="region of interest" description="Disordered" evidence="9">
    <location>
        <begin position="1"/>
        <end position="80"/>
    </location>
</feature>
<reference evidence="14" key="1">
    <citation type="journal article" date="2010" name="Nature">
        <title>The Amphimedon queenslandica genome and the evolution of animal complexity.</title>
        <authorList>
            <person name="Srivastava M."/>
            <person name="Simakov O."/>
            <person name="Chapman J."/>
            <person name="Fahey B."/>
            <person name="Gauthier M.E."/>
            <person name="Mitros T."/>
            <person name="Richards G.S."/>
            <person name="Conaco C."/>
            <person name="Dacre M."/>
            <person name="Hellsten U."/>
            <person name="Larroux C."/>
            <person name="Putnam N.H."/>
            <person name="Stanke M."/>
            <person name="Adamska M."/>
            <person name="Darling A."/>
            <person name="Degnan S.M."/>
            <person name="Oakley T.H."/>
            <person name="Plachetzki D.C."/>
            <person name="Zhai Y."/>
            <person name="Adamski M."/>
            <person name="Calcino A."/>
            <person name="Cummins S.F."/>
            <person name="Goodstein D.M."/>
            <person name="Harris C."/>
            <person name="Jackson D.J."/>
            <person name="Leys S.P."/>
            <person name="Shu S."/>
            <person name="Woodcroft B.J."/>
            <person name="Vervoort M."/>
            <person name="Kosik K.S."/>
            <person name="Manning G."/>
            <person name="Degnan B.M."/>
            <person name="Rokhsar D.S."/>
        </authorList>
    </citation>
    <scope>NUCLEOTIDE SEQUENCE [LARGE SCALE GENOMIC DNA]</scope>
</reference>
<feature type="compositionally biased region" description="Basic and acidic residues" evidence="9">
    <location>
        <begin position="71"/>
        <end position="80"/>
    </location>
</feature>
<dbReference type="CDD" id="cd03249">
    <property type="entry name" value="ABC_MTABC3_MDL1_MDL2"/>
    <property type="match status" value="1"/>
</dbReference>
<evidence type="ECO:0000313" key="13">
    <source>
        <dbReference type="EnsemblMetazoa" id="XP_019854973.1"/>
    </source>
</evidence>
<evidence type="ECO:0000256" key="5">
    <source>
        <dbReference type="ARBA" id="ARBA00022741"/>
    </source>
</evidence>
<keyword evidence="14" id="KW-1185">Reference proteome</keyword>
<dbReference type="PANTHER" id="PTHR24222:SF76">
    <property type="entry name" value="MYCOBACTIN IMPORT ATP-BINDING_PERMEASE PROTEIN IRTB"/>
    <property type="match status" value="1"/>
</dbReference>
<keyword evidence="5" id="KW-0547">Nucleotide-binding</keyword>
<feature type="domain" description="ABC transporter" evidence="11">
    <location>
        <begin position="562"/>
        <end position="767"/>
    </location>
</feature>
<dbReference type="GO" id="GO:0005524">
    <property type="term" value="F:ATP binding"/>
    <property type="evidence" value="ECO:0007669"/>
    <property type="project" value="UniProtKB-KW"/>
</dbReference>
<proteinExistence type="inferred from homology"/>
<dbReference type="Pfam" id="PF00664">
    <property type="entry name" value="ABC_membrane"/>
    <property type="match status" value="1"/>
</dbReference>
<dbReference type="EnsemblMetazoa" id="XM_019999414.1">
    <property type="protein sequence ID" value="XP_019854973.1"/>
    <property type="gene ID" value="LOC100635867"/>
</dbReference>
<feature type="transmembrane region" description="Helical" evidence="10">
    <location>
        <begin position="98"/>
        <end position="122"/>
    </location>
</feature>
<protein>
    <submittedName>
        <fullName evidence="13">Uncharacterized protein</fullName>
    </submittedName>
</protein>
<feature type="transmembrane region" description="Helical" evidence="10">
    <location>
        <begin position="385"/>
        <end position="406"/>
    </location>
</feature>
<feature type="transmembrane region" description="Helical" evidence="10">
    <location>
        <begin position="360"/>
        <end position="379"/>
    </location>
</feature>
<dbReference type="GO" id="GO:0005886">
    <property type="term" value="C:plasma membrane"/>
    <property type="evidence" value="ECO:0007669"/>
    <property type="project" value="TreeGrafter"/>
</dbReference>
<evidence type="ECO:0000256" key="1">
    <source>
        <dbReference type="ARBA" id="ARBA00004141"/>
    </source>
</evidence>
<evidence type="ECO:0000259" key="11">
    <source>
        <dbReference type="PROSITE" id="PS50893"/>
    </source>
</evidence>
<evidence type="ECO:0000256" key="9">
    <source>
        <dbReference type="SAM" id="MobiDB-lite"/>
    </source>
</evidence>
<comment type="subcellular location">
    <subcellularLocation>
        <location evidence="1">Membrane</location>
        <topology evidence="1">Multi-pass membrane protein</topology>
    </subcellularLocation>
</comment>
<keyword evidence="8 10" id="KW-0472">Membrane</keyword>
<dbReference type="FunFam" id="3.40.50.300:FF:000205">
    <property type="entry name" value="ABC transporter B family member 4"/>
    <property type="match status" value="1"/>
</dbReference>
<feature type="compositionally biased region" description="Polar residues" evidence="9">
    <location>
        <begin position="1"/>
        <end position="13"/>
    </location>
</feature>
<dbReference type="InterPro" id="IPR017871">
    <property type="entry name" value="ABC_transporter-like_CS"/>
</dbReference>
<evidence type="ECO:0000256" key="6">
    <source>
        <dbReference type="ARBA" id="ARBA00022840"/>
    </source>
</evidence>
<organism evidence="13 14">
    <name type="scientific">Amphimedon queenslandica</name>
    <name type="common">Sponge</name>
    <dbReference type="NCBI Taxonomy" id="400682"/>
    <lineage>
        <taxon>Eukaryota</taxon>
        <taxon>Metazoa</taxon>
        <taxon>Porifera</taxon>
        <taxon>Demospongiae</taxon>
        <taxon>Heteroscleromorpha</taxon>
        <taxon>Haplosclerida</taxon>
        <taxon>Niphatidae</taxon>
        <taxon>Amphimedon</taxon>
    </lineage>
</organism>
<keyword evidence="7 10" id="KW-1133">Transmembrane helix</keyword>
<keyword evidence="4 10" id="KW-0812">Transmembrane</keyword>
<keyword evidence="3" id="KW-0813">Transport</keyword>
<feature type="transmembrane region" description="Helical" evidence="10">
    <location>
        <begin position="463"/>
        <end position="483"/>
    </location>
</feature>
<dbReference type="InterPro" id="IPR011527">
    <property type="entry name" value="ABC1_TM_dom"/>
</dbReference>
<evidence type="ECO:0000256" key="3">
    <source>
        <dbReference type="ARBA" id="ARBA00022448"/>
    </source>
</evidence>
<dbReference type="RefSeq" id="XP_019854973.1">
    <property type="nucleotide sequence ID" value="XM_019999414.1"/>
</dbReference>
<feature type="transmembrane region" description="Helical" evidence="10">
    <location>
        <begin position="489"/>
        <end position="509"/>
    </location>
</feature>
<dbReference type="SMART" id="SM00382">
    <property type="entry name" value="AAA"/>
    <property type="match status" value="1"/>
</dbReference>
<keyword evidence="6" id="KW-0067">ATP-binding</keyword>
<dbReference type="InterPro" id="IPR036640">
    <property type="entry name" value="ABC1_TM_sf"/>
</dbReference>
<comment type="similarity">
    <text evidence="2">Belongs to the ABC transporter superfamily. ABCB family. Multidrug resistance exporter (TC 3.A.1.201) subfamily.</text>
</comment>
<dbReference type="SUPFAM" id="SSF90123">
    <property type="entry name" value="ABC transporter transmembrane region"/>
    <property type="match status" value="1"/>
</dbReference>
<dbReference type="Pfam" id="PF00005">
    <property type="entry name" value="ABC_tran"/>
    <property type="match status" value="1"/>
</dbReference>
<dbReference type="Gene3D" id="3.40.50.300">
    <property type="entry name" value="P-loop containing nucleotide triphosphate hydrolases"/>
    <property type="match status" value="1"/>
</dbReference>
<name>A0AAN0JE34_AMPQE</name>
<evidence type="ECO:0000313" key="14">
    <source>
        <dbReference type="Proteomes" id="UP000007879"/>
    </source>
</evidence>
<dbReference type="CDD" id="cd18577">
    <property type="entry name" value="ABC_6TM_Pgp_ABCB1_D1_like"/>
    <property type="match status" value="1"/>
</dbReference>
<evidence type="ECO:0000259" key="12">
    <source>
        <dbReference type="PROSITE" id="PS50929"/>
    </source>
</evidence>
<evidence type="ECO:0000256" key="10">
    <source>
        <dbReference type="SAM" id="Phobius"/>
    </source>
</evidence>
<dbReference type="GeneID" id="100635867"/>
<dbReference type="KEGG" id="aqu:100635867"/>
<dbReference type="GO" id="GO:0016887">
    <property type="term" value="F:ATP hydrolysis activity"/>
    <property type="evidence" value="ECO:0007669"/>
    <property type="project" value="InterPro"/>
</dbReference>
<dbReference type="InterPro" id="IPR039421">
    <property type="entry name" value="Type_1_exporter"/>
</dbReference>
<dbReference type="PANTHER" id="PTHR24222">
    <property type="entry name" value="ABC TRANSPORTER B FAMILY"/>
    <property type="match status" value="1"/>
</dbReference>
<dbReference type="InterPro" id="IPR003593">
    <property type="entry name" value="AAA+_ATPase"/>
</dbReference>
<feature type="transmembrane region" description="Helical" evidence="10">
    <location>
        <begin position="281"/>
        <end position="301"/>
    </location>
</feature>
<dbReference type="GO" id="GO:0140359">
    <property type="term" value="F:ABC-type transporter activity"/>
    <property type="evidence" value="ECO:0007669"/>
    <property type="project" value="InterPro"/>
</dbReference>
<dbReference type="InterPro" id="IPR003439">
    <property type="entry name" value="ABC_transporter-like_ATP-bd"/>
</dbReference>
<evidence type="ECO:0000256" key="8">
    <source>
        <dbReference type="ARBA" id="ARBA00023136"/>
    </source>
</evidence>
<dbReference type="SUPFAM" id="SSF52540">
    <property type="entry name" value="P-loop containing nucleoside triphosphate hydrolases"/>
    <property type="match status" value="1"/>
</dbReference>
<dbReference type="Proteomes" id="UP000007879">
    <property type="component" value="Unassembled WGS sequence"/>
</dbReference>
<dbReference type="AlphaFoldDB" id="A0AAN0JE34"/>
<dbReference type="InterPro" id="IPR027417">
    <property type="entry name" value="P-loop_NTPase"/>
</dbReference>
<evidence type="ECO:0000256" key="7">
    <source>
        <dbReference type="ARBA" id="ARBA00022989"/>
    </source>
</evidence>
<evidence type="ECO:0000256" key="4">
    <source>
        <dbReference type="ARBA" id="ARBA00022692"/>
    </source>
</evidence>
<feature type="domain" description="ABC transmembrane type-1" evidence="12">
    <location>
        <begin position="270"/>
        <end position="527"/>
    </location>
</feature>
<feature type="compositionally biased region" description="Basic and acidic residues" evidence="9">
    <location>
        <begin position="27"/>
        <end position="58"/>
    </location>
</feature>
<accession>A0AAN0JE34</accession>
<dbReference type="Gene3D" id="1.20.1560.10">
    <property type="entry name" value="ABC transporter type 1, transmembrane domain"/>
    <property type="match status" value="1"/>
</dbReference>
<sequence>MADLQESSASISVSKEDPGTVRVAFNKPEDQPEASHDDPPTEEEAKAEEISFEIDDKTSPAMAEPTPPTTKETEKESEEGVKPVPVHKLFRFATAFDWLLISISIISAILHGCALPGAMYVFGDLTNLFFNHDISRQVFSEIQTNISSIYGNFMFVENGSLPNVTSAIATLTITPNILATDTNITTLTVLAFNAISNSNTTTFDELSWLGCLISNYSSEAIDGLDTNFKVLRELATNSEYTLLVTTDTCRCVQSQFTSFSQEAVCYSNDTFFFGRGGIDGILWVIYLFLIISGGSFILGSIQTMTMKLASERQVYRVRVKLYSSFLKQDIGWFDCNDVGELAVLQQENVDKFSDGIGDKFATLIQWLTTFFAGFVVGFIRGWQLALLLTFITPFMAVAGIIFYRVAASFTSQEQKLYAGAGAIAEEVLSSVRTVVAFGGEYKEVDRYESQLEDARKVGGKKGAAVGASLGSFYIIVFIIYAVAFWFGGYLISVEILLAGDMLAVFYAILVGSLSLGQATPSIESVVNATGAAGEIFEIIDREPPINSDSDEGLKPDDFKPSITFKDVVFRYPARPDVPVLTGLDLQVDVGQTVALVGSSGSGKSTVISLIQRFYNPLGGQITVGGYDIKELNLKWLRSNIGVVSQEPVLFDTTIAENISYGKEGATTEEIEAAARAANAHNFISELPDRYNTLVGDKGAQLSGGQKQRIAIARALVRDPKILLLDEATSALDTESEKIVQEALDKAREGRTTFIIAHRLSTIQQADV</sequence>
<evidence type="ECO:0000256" key="2">
    <source>
        <dbReference type="ARBA" id="ARBA00007577"/>
    </source>
</evidence>
<reference evidence="13" key="2">
    <citation type="submission" date="2024-06" db="UniProtKB">
        <authorList>
            <consortium name="EnsemblMetazoa"/>
        </authorList>
    </citation>
    <scope>IDENTIFICATION</scope>
</reference>
<dbReference type="PROSITE" id="PS50929">
    <property type="entry name" value="ABC_TM1F"/>
    <property type="match status" value="1"/>
</dbReference>